<evidence type="ECO:0000313" key="3">
    <source>
        <dbReference type="Proteomes" id="UP000831460"/>
    </source>
</evidence>
<keyword evidence="3" id="KW-1185">Reference proteome</keyword>
<evidence type="ECO:0000313" key="2">
    <source>
        <dbReference type="EMBL" id="UOE42229.1"/>
    </source>
</evidence>
<keyword evidence="1" id="KW-1133">Transmembrane helix</keyword>
<accession>A0ABY4BSR4</accession>
<feature type="transmembrane region" description="Helical" evidence="1">
    <location>
        <begin position="139"/>
        <end position="158"/>
    </location>
</feature>
<sequence>MNKKTKHLLSSILFASTSILYFFLAYIGYGKQNLDLSKYAQYENIIIDKGIDIHYGSKGRKSNVFYLSLKDLDEDLGIYRMSKEYEDLLKKVNVGDKVKVYYRPSSNERENINIDLIQVERDGQVLIGKEEYEKKESSLIYIGLIGGIGTLFMAYRFYKYRSIFSNKQKNYR</sequence>
<dbReference type="EMBL" id="CP094532">
    <property type="protein sequence ID" value="UOE42229.1"/>
    <property type="molecule type" value="Genomic_DNA"/>
</dbReference>
<keyword evidence="1" id="KW-0472">Membrane</keyword>
<reference evidence="2 3" key="1">
    <citation type="submission" date="2022-03" db="EMBL/GenBank/DDBJ databases">
        <title>Chryseobacterium sp. isolated from particulate matters in swine house.</title>
        <authorList>
            <person name="Won M."/>
            <person name="Kim S.-J."/>
            <person name="Kwon S.-W."/>
        </authorList>
    </citation>
    <scope>NUCLEOTIDE SEQUENCE [LARGE SCALE GENOMIC DNA]</scope>
    <source>
        <strain evidence="2 3">SC2-2</strain>
    </source>
</reference>
<proteinExistence type="predicted"/>
<evidence type="ECO:0000256" key="1">
    <source>
        <dbReference type="SAM" id="Phobius"/>
    </source>
</evidence>
<name>A0ABY4BSR4_9FLAO</name>
<dbReference type="RefSeq" id="WP_243551222.1">
    <property type="nucleotide sequence ID" value="NZ_CP094532.1"/>
</dbReference>
<organism evidence="2 3">
    <name type="scientific">Chryseobacterium suipulveris</name>
    <dbReference type="NCBI Taxonomy" id="2929800"/>
    <lineage>
        <taxon>Bacteria</taxon>
        <taxon>Pseudomonadati</taxon>
        <taxon>Bacteroidota</taxon>
        <taxon>Flavobacteriia</taxon>
        <taxon>Flavobacteriales</taxon>
        <taxon>Weeksellaceae</taxon>
        <taxon>Chryseobacterium group</taxon>
        <taxon>Chryseobacterium</taxon>
    </lineage>
</organism>
<protein>
    <recommendedName>
        <fullName evidence="4">DUF3592 domain-containing protein</fullName>
    </recommendedName>
</protein>
<gene>
    <name evidence="2" type="ORF">MTP09_06210</name>
</gene>
<keyword evidence="1" id="KW-0812">Transmembrane</keyword>
<evidence type="ECO:0008006" key="4">
    <source>
        <dbReference type="Google" id="ProtNLM"/>
    </source>
</evidence>
<feature type="transmembrane region" description="Helical" evidence="1">
    <location>
        <begin position="12"/>
        <end position="29"/>
    </location>
</feature>
<dbReference type="Proteomes" id="UP000831460">
    <property type="component" value="Chromosome"/>
</dbReference>